<dbReference type="SUPFAM" id="SSF69360">
    <property type="entry name" value="Cell wall binding repeat"/>
    <property type="match status" value="1"/>
</dbReference>
<dbReference type="EMBL" id="JACVDA010000001">
    <property type="protein sequence ID" value="MBK1467729.1"/>
    <property type="molecule type" value="Genomic_DNA"/>
</dbReference>
<evidence type="ECO:0000313" key="1">
    <source>
        <dbReference type="EMBL" id="MBK1467729.1"/>
    </source>
</evidence>
<comment type="caution">
    <text evidence="1">The sequence shown here is derived from an EMBL/GenBank/DDBJ whole genome shotgun (WGS) entry which is preliminary data.</text>
</comment>
<protein>
    <submittedName>
        <fullName evidence="1">Uncharacterized protein</fullName>
    </submittedName>
</protein>
<accession>A0ABS1C6J6</accession>
<sequence>MDNLCVRPTMFARKQVRDRLTNARDDEWVFVKEKWYYAEKGGIIVQDKTIKINNVEYTFDYNSVLVD</sequence>
<dbReference type="Proteomes" id="UP000823123">
    <property type="component" value="Unassembled WGS sequence"/>
</dbReference>
<evidence type="ECO:0000313" key="2">
    <source>
        <dbReference type="Proteomes" id="UP000823123"/>
    </source>
</evidence>
<organism evidence="1 2">
    <name type="scientific">Parvimonas parva</name>
    <dbReference type="NCBI Taxonomy" id="2769485"/>
    <lineage>
        <taxon>Bacteria</taxon>
        <taxon>Bacillati</taxon>
        <taxon>Bacillota</taxon>
        <taxon>Tissierellia</taxon>
        <taxon>Tissierellales</taxon>
        <taxon>Peptoniphilaceae</taxon>
        <taxon>Parvimonas</taxon>
    </lineage>
</organism>
<dbReference type="Gene3D" id="2.10.270.10">
    <property type="entry name" value="Cholin Binding"/>
    <property type="match status" value="1"/>
</dbReference>
<gene>
    <name evidence="1" type="ORF">IBJ83_00125</name>
</gene>
<keyword evidence="2" id="KW-1185">Reference proteome</keyword>
<proteinExistence type="predicted"/>
<reference evidence="1 2" key="1">
    <citation type="submission" date="2020-09" db="EMBL/GenBank/DDBJ databases">
        <title>Parvimonas S3374 sp. nov.</title>
        <authorList>
            <person name="Buhl M."/>
        </authorList>
    </citation>
    <scope>NUCLEOTIDE SEQUENCE [LARGE SCALE GENOMIC DNA]</scope>
    <source>
        <strain evidence="1 2">S3374</strain>
    </source>
</reference>
<name>A0ABS1C6J6_9FIRM</name>